<dbReference type="Pfam" id="PF10036">
    <property type="entry name" value="RLL"/>
    <property type="match status" value="1"/>
</dbReference>
<evidence type="ECO:0000313" key="1">
    <source>
        <dbReference type="EMBL" id="NOV47034.1"/>
    </source>
</evidence>
<name>A0A6M2DM57_XENCH</name>
<sequence>MFNRNLKALNHPSPDKVDITSPAEFSSTVQWLEDQIIRFYKIEDRAPLRAKDPKEFQKAFMKYCKDLGCPHILQNNQQKLAWLLSHGVRLDHTDNAEKYQKQLDEKLGSKQTSAPTVKSSNPLDNLDFTSDEFKRGVSDLAAVLEMPIHPNHFITLQAIGVLVDQRLSPVAMKTPLPEGEAFPIDQGAGLGIKDPVIERAARILRLLHIQDLRKLQTYINETIVAVQNITANPKTDTKLGKVGY</sequence>
<protein>
    <submittedName>
        <fullName evidence="1">Putative carnitine deficiency-associated protein</fullName>
    </submittedName>
</protein>
<proteinExistence type="predicted"/>
<dbReference type="AlphaFoldDB" id="A0A6M2DM57"/>
<dbReference type="InterPro" id="IPR019265">
    <property type="entry name" value="RTRAF"/>
</dbReference>
<accession>A0A6M2DM57</accession>
<dbReference type="PANTHER" id="PTHR15924">
    <property type="entry name" value="CLE"/>
    <property type="match status" value="1"/>
</dbReference>
<organism evidence="1">
    <name type="scientific">Xenopsylla cheopis</name>
    <name type="common">Oriental rat flea</name>
    <name type="synonym">Pulex cheopis</name>
    <dbReference type="NCBI Taxonomy" id="163159"/>
    <lineage>
        <taxon>Eukaryota</taxon>
        <taxon>Metazoa</taxon>
        <taxon>Ecdysozoa</taxon>
        <taxon>Arthropoda</taxon>
        <taxon>Hexapoda</taxon>
        <taxon>Insecta</taxon>
        <taxon>Pterygota</taxon>
        <taxon>Neoptera</taxon>
        <taxon>Endopterygota</taxon>
        <taxon>Siphonaptera</taxon>
        <taxon>Pulicidae</taxon>
        <taxon>Xenopsyllinae</taxon>
        <taxon>Xenopsylla</taxon>
    </lineage>
</organism>
<dbReference type="EMBL" id="GIIL01003308">
    <property type="protein sequence ID" value="NOV47034.1"/>
    <property type="molecule type" value="Transcribed_RNA"/>
</dbReference>
<reference evidence="1" key="1">
    <citation type="submission" date="2020-03" db="EMBL/GenBank/DDBJ databases">
        <title>Transcriptomic Profiling of the Digestive Tract of the Rat Flea, Xenopsylla cheopis, Following Blood Feeding and Infection with Yersinia pestis.</title>
        <authorList>
            <person name="Bland D.M."/>
            <person name="Martens C.A."/>
            <person name="Virtaneva K."/>
            <person name="Kanakabandi K."/>
            <person name="Long D."/>
            <person name="Rosenke R."/>
            <person name="Saturday G.A."/>
            <person name="Hoyt F.H."/>
            <person name="Bruno D.P."/>
            <person name="Ribeiro J.M.C."/>
            <person name="Hinnebusch J."/>
        </authorList>
    </citation>
    <scope>NUCLEOTIDE SEQUENCE</scope>
</reference>